<feature type="region of interest" description="Disordered" evidence="1">
    <location>
        <begin position="722"/>
        <end position="754"/>
    </location>
</feature>
<feature type="region of interest" description="Disordered" evidence="1">
    <location>
        <begin position="1"/>
        <end position="29"/>
    </location>
</feature>
<gene>
    <name evidence="3" type="ORF">EVG20_g9362</name>
</gene>
<dbReference type="Proteomes" id="UP000298327">
    <property type="component" value="Unassembled WGS sequence"/>
</dbReference>
<keyword evidence="4" id="KW-1185">Reference proteome</keyword>
<evidence type="ECO:0000256" key="2">
    <source>
        <dbReference type="SAM" id="Phobius"/>
    </source>
</evidence>
<protein>
    <submittedName>
        <fullName evidence="3">Uncharacterized protein</fullName>
    </submittedName>
</protein>
<dbReference type="InterPro" id="IPR014752">
    <property type="entry name" value="Arrestin-like_C"/>
</dbReference>
<organism evidence="3 4">
    <name type="scientific">Dentipellis fragilis</name>
    <dbReference type="NCBI Taxonomy" id="205917"/>
    <lineage>
        <taxon>Eukaryota</taxon>
        <taxon>Fungi</taxon>
        <taxon>Dikarya</taxon>
        <taxon>Basidiomycota</taxon>
        <taxon>Agaricomycotina</taxon>
        <taxon>Agaricomycetes</taxon>
        <taxon>Russulales</taxon>
        <taxon>Hericiaceae</taxon>
        <taxon>Dentipellis</taxon>
    </lineage>
</organism>
<keyword evidence="2" id="KW-0812">Transmembrane</keyword>
<evidence type="ECO:0000313" key="4">
    <source>
        <dbReference type="Proteomes" id="UP000298327"/>
    </source>
</evidence>
<feature type="transmembrane region" description="Helical" evidence="2">
    <location>
        <begin position="900"/>
        <end position="922"/>
    </location>
</feature>
<dbReference type="EMBL" id="SEOQ01000929">
    <property type="protein sequence ID" value="TFY55325.1"/>
    <property type="molecule type" value="Genomic_DNA"/>
</dbReference>
<feature type="region of interest" description="Disordered" evidence="1">
    <location>
        <begin position="660"/>
        <end position="689"/>
    </location>
</feature>
<evidence type="ECO:0000313" key="3">
    <source>
        <dbReference type="EMBL" id="TFY55325.1"/>
    </source>
</evidence>
<proteinExistence type="predicted"/>
<reference evidence="3 4" key="1">
    <citation type="submission" date="2019-02" db="EMBL/GenBank/DDBJ databases">
        <title>Genome sequencing of the rare red list fungi Dentipellis fragilis.</title>
        <authorList>
            <person name="Buettner E."/>
            <person name="Kellner H."/>
        </authorList>
    </citation>
    <scope>NUCLEOTIDE SEQUENCE [LARGE SCALE GENOMIC DNA]</scope>
    <source>
        <strain evidence="3 4">DSM 105465</strain>
    </source>
</reference>
<sequence>MSTPDSELPSYTRIPSSADTRGPASTLSTQHRIRLESRDSKMRPWLTLLLRSRAPDAKGLPLFFDRDAIKGKVMVDLEKPETVKGIAVTLRAGITAVGQEEDVFLEETHTLWSAADGNTSSKLVGKHEWPFKIALPADTLASQNPKLPRERWALPPSFSERASPTYIDYRLVVTVRRGVLRVNNTLSTSFGYRPRSAAQPPSILRLLAYQERSPLLGPDADPEGWKSFPVTIQGTLFNTRPVTVSCTLAIATPFTYALNSPIPLHLTLRSTDTQALDLLSSPGAPLVQLTRTVALGSEATDERAARRSNNTFTAAVGRAVFWPEEQQPAGGMERRLRGELHVRQGTKPSFAFPRFVVKYDLTLLAPRAPGFVVQNARPGDALVSQRVTVTLSNAPGVIPVSHAPPGYGDEAEGDYNVATGFLENGDQRFLPHRLGLVQLVSDTPSLSLGIEWGRRKKENVDSSRHLNESHAGRTPFPLADRLAKYGGWCAWGYSLSRTILNLTPDATIPRCLPPRRRAFLALNTITMLRPDSVSPSSAPLQAAPSRSSHTTAFSCEHHYLLTSHGKEYAVVILRSRSTSPDLPPTYHPGDAISGYVAVPLANIQNISSVDVMMQEFIPGQSNAVAESLCKFLPEDIEPGSVGSNGHIEWPFKMMPIRQTISDPASSRSSTSSGRRRSSSSIGSHFRRDSHHNVNDTCVMTVTAHRHGLAQKLVLKQTVLFRSPSSSGSSPVPPQALLTPSPVRRSIPLPPESTERTMRDLDPVLIKGLLFQTDPVEVECMLGIAVPLTYVLGEAIPLSMMLTTSNRSAVDLLATSQTIDVRLIKTMAFGENAHDVTPKTGSKYKKDECVGIARWAVEDTVQLLPPRRSDGVKRWQVRLRGSLPTQEDSQASPASFEFRDMSMMVSLLSGVAVSLALLIMVTVRIMQLQYTVRLYPFKANDFGPTVPANKELLILKVSITNS</sequence>
<dbReference type="STRING" id="205917.A0A4Y9XYZ7"/>
<dbReference type="AlphaFoldDB" id="A0A4Y9XYZ7"/>
<accession>A0A4Y9XYZ7</accession>
<dbReference type="OrthoDB" id="2333384at2759"/>
<feature type="compositionally biased region" description="Low complexity" evidence="1">
    <location>
        <begin position="665"/>
        <end position="683"/>
    </location>
</feature>
<feature type="compositionally biased region" description="Polar residues" evidence="1">
    <location>
        <begin position="13"/>
        <end position="29"/>
    </location>
</feature>
<comment type="caution">
    <text evidence="3">The sequence shown here is derived from an EMBL/GenBank/DDBJ whole genome shotgun (WGS) entry which is preliminary data.</text>
</comment>
<keyword evidence="2" id="KW-0472">Membrane</keyword>
<name>A0A4Y9XYZ7_9AGAM</name>
<dbReference type="Gene3D" id="2.60.40.640">
    <property type="match status" value="1"/>
</dbReference>
<evidence type="ECO:0000256" key="1">
    <source>
        <dbReference type="SAM" id="MobiDB-lite"/>
    </source>
</evidence>
<keyword evidence="2" id="KW-1133">Transmembrane helix</keyword>